<evidence type="ECO:0000313" key="2">
    <source>
        <dbReference type="Proteomes" id="UP001732700"/>
    </source>
</evidence>
<evidence type="ECO:0000313" key="1">
    <source>
        <dbReference type="EnsemblPlants" id="AVESA.00010b.r2.2CG0307240.1.CDS"/>
    </source>
</evidence>
<dbReference type="EnsemblPlants" id="AVESA.00010b.r2.2CG0307240.1">
    <property type="protein sequence ID" value="AVESA.00010b.r2.2CG0307240.1.CDS"/>
    <property type="gene ID" value="AVESA.00010b.r2.2CG0307240"/>
</dbReference>
<accession>A0ACD5URX2</accession>
<protein>
    <submittedName>
        <fullName evidence="1">Uncharacterized protein</fullName>
    </submittedName>
</protein>
<proteinExistence type="predicted"/>
<sequence length="717" mass="82373">MSETEASSLAQFDPEIERTFIKRRREAERVKRRAEMGDQRSLRELWIPKDQSMVAELAPLVIQANNFGLKPALITMVQHNQFSGSSREDPHEHIRNFLEYYNTLKHNGVTPEAIRMRLFPFSLRDGAKMRLHSLPLHLRDTWEHLLQTFFERYFPPTRAADLRDKITRFAQYDGESLYDAWQRYQGLLRMCPNHGQEKWLIMQTFYKGMSSQTRSYVDSAAGGGIMNKTLDEAFDLIESMASHNFSWSNERTIHPQNLGMYQVNANDAIALQVEGANLTLRFGSEQITFNMTHPTGLPPCIEQCSAVSLLDKCVADIYAEEVVIPEARMAKEHESTIAEQYHYAIYQIADDTEPDSEEGSEPDEELKPLPSHLKYAFLGKRSKFPVIINNKLTEVQTEQLLSLLRKYKAVIGYSILDMKGISPEICTHRIYLEENSRPIREPQRKLNPHLQEVVKKEILKLLSTDIIYPISDSEWVSPIHVVPNKGGVTVVEGKNGAALPTRPVTGWRVCIDFRKLNSATRKDHFPLPFIDQILERLASHKYFCYLDGYSGFLQVPVHPNDQDKTTFTYPYGTFAYRRLPFVLCNAPGTFQRCVMSMFSDFIEKTMEVFMDDFTVYGNSFQACLKNLEAVLERCLEHSLVLNWKKCHFLVEEGVVLGHLISARGIEVDKAKVEVIAQLPPPTNVKGVRSFLGHAGFYRRFVKDFLKNHKTFDNIVGK</sequence>
<keyword evidence="2" id="KW-1185">Reference proteome</keyword>
<reference evidence="1" key="1">
    <citation type="submission" date="2021-05" db="EMBL/GenBank/DDBJ databases">
        <authorList>
            <person name="Scholz U."/>
            <person name="Mascher M."/>
            <person name="Fiebig A."/>
        </authorList>
    </citation>
    <scope>NUCLEOTIDE SEQUENCE [LARGE SCALE GENOMIC DNA]</scope>
</reference>
<organism evidence="1 2">
    <name type="scientific">Avena sativa</name>
    <name type="common">Oat</name>
    <dbReference type="NCBI Taxonomy" id="4498"/>
    <lineage>
        <taxon>Eukaryota</taxon>
        <taxon>Viridiplantae</taxon>
        <taxon>Streptophyta</taxon>
        <taxon>Embryophyta</taxon>
        <taxon>Tracheophyta</taxon>
        <taxon>Spermatophyta</taxon>
        <taxon>Magnoliopsida</taxon>
        <taxon>Liliopsida</taxon>
        <taxon>Poales</taxon>
        <taxon>Poaceae</taxon>
        <taxon>BOP clade</taxon>
        <taxon>Pooideae</taxon>
        <taxon>Poodae</taxon>
        <taxon>Poeae</taxon>
        <taxon>Poeae Chloroplast Group 1 (Aveneae type)</taxon>
        <taxon>Aveninae</taxon>
        <taxon>Avena</taxon>
    </lineage>
</organism>
<name>A0ACD5URX2_AVESA</name>
<reference evidence="1" key="2">
    <citation type="submission" date="2025-09" db="UniProtKB">
        <authorList>
            <consortium name="EnsemblPlants"/>
        </authorList>
    </citation>
    <scope>IDENTIFICATION</scope>
</reference>
<dbReference type="Proteomes" id="UP001732700">
    <property type="component" value="Chromosome 2C"/>
</dbReference>